<protein>
    <submittedName>
        <fullName evidence="1">Uncharacterized protein</fullName>
    </submittedName>
</protein>
<name>A0A3Q8X4X6_9BACL</name>
<evidence type="ECO:0000313" key="1">
    <source>
        <dbReference type="EMBL" id="AZN38990.1"/>
    </source>
</evidence>
<dbReference type="Proteomes" id="UP000272528">
    <property type="component" value="Chromosome"/>
</dbReference>
<reference evidence="2" key="1">
    <citation type="submission" date="2018-12" db="EMBL/GenBank/DDBJ databases">
        <title>Genome sequence of Peanibacillus sp.</title>
        <authorList>
            <person name="Subramani G."/>
            <person name="Srinivasan S."/>
            <person name="Kim M.K."/>
        </authorList>
    </citation>
    <scope>NUCLEOTIDE SEQUENCE [LARGE SCALE GENOMIC DNA]</scope>
    <source>
        <strain evidence="2">18JY67-1</strain>
    </source>
</reference>
<proteinExistence type="predicted"/>
<dbReference type="EMBL" id="CP034437">
    <property type="protein sequence ID" value="AZN38990.1"/>
    <property type="molecule type" value="Genomic_DNA"/>
</dbReference>
<sequence>MLVLMSVWLVGCGSDAKETTTITAEEGSAEVSKDGDTVTVKSEEGNVTITTDDNAKKLPKDFPLDIALPDDAVIVNTINMSSDAMKSYMVSLTTGMSLSQAGDFYREALKKGGYEFADTVAQDQISLVGENDTYNMLIIIKPDDADAERSSVILTFGSLTK</sequence>
<evidence type="ECO:0000313" key="2">
    <source>
        <dbReference type="Proteomes" id="UP000272528"/>
    </source>
</evidence>
<keyword evidence="2" id="KW-1185">Reference proteome</keyword>
<organism evidence="1 2">
    <name type="scientific">Paenibacillus albus</name>
    <dbReference type="NCBI Taxonomy" id="2495582"/>
    <lineage>
        <taxon>Bacteria</taxon>
        <taxon>Bacillati</taxon>
        <taxon>Bacillota</taxon>
        <taxon>Bacilli</taxon>
        <taxon>Bacillales</taxon>
        <taxon>Paenibacillaceae</taxon>
        <taxon>Paenibacillus</taxon>
    </lineage>
</organism>
<gene>
    <name evidence="1" type="ORF">EJC50_04405</name>
</gene>
<dbReference type="AlphaFoldDB" id="A0A3Q8X4X6"/>
<dbReference type="KEGG" id="palb:EJC50_04405"/>
<dbReference type="RefSeq" id="WP_126012847.1">
    <property type="nucleotide sequence ID" value="NZ_CP034437.1"/>
</dbReference>
<accession>A0A3Q8X4X6</accession>
<dbReference type="OrthoDB" id="2603354at2"/>